<feature type="region of interest" description="Disordered" evidence="3">
    <location>
        <begin position="785"/>
        <end position="804"/>
    </location>
</feature>
<feature type="domain" description="K Homology" evidence="4">
    <location>
        <begin position="443"/>
        <end position="509"/>
    </location>
</feature>
<keyword evidence="2" id="KW-0694">RNA-binding</keyword>
<dbReference type="AlphaFoldDB" id="A0A286UQQ9"/>
<dbReference type="PANTHER" id="PTHR10627">
    <property type="entry name" value="SCP160"/>
    <property type="match status" value="1"/>
</dbReference>
<evidence type="ECO:0000256" key="3">
    <source>
        <dbReference type="SAM" id="MobiDB-lite"/>
    </source>
</evidence>
<dbReference type="GO" id="GO:0005737">
    <property type="term" value="C:cytoplasm"/>
    <property type="evidence" value="ECO:0007669"/>
    <property type="project" value="TreeGrafter"/>
</dbReference>
<dbReference type="CDD" id="cd22453">
    <property type="entry name" value="KH-I_MUG60_like"/>
    <property type="match status" value="1"/>
</dbReference>
<feature type="domain" description="K Homology" evidence="4">
    <location>
        <begin position="595"/>
        <end position="663"/>
    </location>
</feature>
<dbReference type="PANTHER" id="PTHR10627:SF76">
    <property type="entry name" value="KH DOMAIN-CONTAINING PROTEIN YLL032C"/>
    <property type="match status" value="1"/>
</dbReference>
<name>A0A286UQQ9_9AGAM</name>
<evidence type="ECO:0000256" key="2">
    <source>
        <dbReference type="PROSITE-ProRule" id="PRU00117"/>
    </source>
</evidence>
<gene>
    <name evidence="5" type="ORF">PNOK_0177200</name>
</gene>
<evidence type="ECO:0000313" key="5">
    <source>
        <dbReference type="EMBL" id="PAV21815.1"/>
    </source>
</evidence>
<reference evidence="5 6" key="1">
    <citation type="journal article" date="2017" name="Mol. Ecol.">
        <title>Comparative and population genomic landscape of Phellinus noxius: A hypervariable fungus causing root rot in trees.</title>
        <authorList>
            <person name="Chung C.L."/>
            <person name="Lee T.J."/>
            <person name="Akiba M."/>
            <person name="Lee H.H."/>
            <person name="Kuo T.H."/>
            <person name="Liu D."/>
            <person name="Ke H.M."/>
            <person name="Yokoi T."/>
            <person name="Roa M.B."/>
            <person name="Lu M.J."/>
            <person name="Chang Y.Y."/>
            <person name="Ann P.J."/>
            <person name="Tsai J.N."/>
            <person name="Chen C.Y."/>
            <person name="Tzean S.S."/>
            <person name="Ota Y."/>
            <person name="Hattori T."/>
            <person name="Sahashi N."/>
            <person name="Liou R.F."/>
            <person name="Kikuchi T."/>
            <person name="Tsai I.J."/>
        </authorList>
    </citation>
    <scope>NUCLEOTIDE SEQUENCE [LARGE SCALE GENOMIC DNA]</scope>
    <source>
        <strain evidence="5 6">FFPRI411160</strain>
    </source>
</reference>
<dbReference type="Proteomes" id="UP000217199">
    <property type="component" value="Unassembled WGS sequence"/>
</dbReference>
<feature type="compositionally biased region" description="Gly residues" evidence="3">
    <location>
        <begin position="966"/>
        <end position="981"/>
    </location>
</feature>
<comment type="caution">
    <text evidence="5">The sequence shown here is derived from an EMBL/GenBank/DDBJ whole genome shotgun (WGS) entry which is preliminary data.</text>
</comment>
<feature type="domain" description="K Homology" evidence="4">
    <location>
        <begin position="201"/>
        <end position="292"/>
    </location>
</feature>
<dbReference type="InterPro" id="IPR004088">
    <property type="entry name" value="KH_dom_type_1"/>
</dbReference>
<feature type="compositionally biased region" description="Polar residues" evidence="3">
    <location>
        <begin position="786"/>
        <end position="802"/>
    </location>
</feature>
<proteinExistence type="predicted"/>
<dbReference type="InParanoid" id="A0A286UQQ9"/>
<evidence type="ECO:0000313" key="6">
    <source>
        <dbReference type="Proteomes" id="UP000217199"/>
    </source>
</evidence>
<dbReference type="InterPro" id="IPR036612">
    <property type="entry name" value="KH_dom_type_1_sf"/>
</dbReference>
<keyword evidence="6" id="KW-1185">Reference proteome</keyword>
<dbReference type="InterPro" id="IPR056553">
    <property type="entry name" value="KH_Mug60-KHD4"/>
</dbReference>
<feature type="domain" description="K Homology" evidence="4">
    <location>
        <begin position="510"/>
        <end position="590"/>
    </location>
</feature>
<dbReference type="SMART" id="SM00322">
    <property type="entry name" value="KH"/>
    <property type="match status" value="4"/>
</dbReference>
<dbReference type="CDD" id="cd00105">
    <property type="entry name" value="KH-I"/>
    <property type="match status" value="1"/>
</dbReference>
<dbReference type="Pfam" id="PF00013">
    <property type="entry name" value="KH_1"/>
    <property type="match status" value="3"/>
</dbReference>
<dbReference type="Gene3D" id="3.30.1370.10">
    <property type="entry name" value="K Homology domain, type 1"/>
    <property type="match status" value="3"/>
</dbReference>
<dbReference type="OrthoDB" id="271862at2759"/>
<dbReference type="InterPro" id="IPR004087">
    <property type="entry name" value="KH_dom"/>
</dbReference>
<accession>A0A286UQQ9</accession>
<feature type="region of interest" description="Disordered" evidence="3">
    <location>
        <begin position="930"/>
        <end position="983"/>
    </location>
</feature>
<dbReference type="PROSITE" id="PS50084">
    <property type="entry name" value="KH_TYPE_1"/>
    <property type="match status" value="2"/>
</dbReference>
<sequence length="1013" mass="112063">MMDIYTTSFTYPRVPQTSHPLDYGNPFAIQNALGDPVAMSALATDAEAIQQVALNATQTHGCLVSFTKAAHGKSWNFHLSGAYQQVIAARGMILRECPTQHRASIRLTRSEILDLPSSNPAVKPEVRARLDEIAAQTNVRISVVNSPQSLSLALPDSITSDGIWTGLETERICELAISGSGIDCVDVAKVRLLVMLDELSGLHSESCDIDHKLHSIIAGRRRSAIQSIQEETATNIYFPSPLQGLVGPDVGANNLSQPPIGSAPRQSNSTIWITGEFFGVQRARDMLCKLAAQKSNQMMSRDTAILPRKLDWMLTDRMDDLKTVMNDNATFINFPPIGSSTSLITVYGDNKVNIQRTIRSIMQLACQFYVASLWLLPIQFNVLLPPSTLNPAQMTNVLKQISDVSGAEVVFKSMCFEMHGLEQEVRSAVQMVLELDAIKAFQHEIRFQIELANEHREFISGKKNGKINKIMQTSNVKVKFETFNDHNFLIDISSADIGALQGLSLLQEELPAEISFHVPEAYHKRIIGVGGKSIQRIMKKWGVYVKFSNADEFSALGGYLDNEDNVVARTPAKNAMNLENLKAAVMELVNPKDRDYLTEKVAIPRKYHRTLLGEKSIFIHDIEGKTNCKFRFPDKESAFDVVSIFGPESQVHIAATMLLDHVPFEAEMAVPPSADVNRVCSSPDFLAFTERIKRDFQVSIVSNIKKGSNNSPSVTPGESSFKFVCQRSNSDFLVTAREHLEQYLVSQNVPVYPTFRSHKRVDSFADSLPHFDSKLLSAAHAHGHNSKSASFSLPTRRPTNVSAVPEPTMDRRLRMASSSPDVKALFDNHSRGHNHSHSAQHQNTFLYNIEQEDSAETDSVYDSPSADYWTPLPQIGNPHVRTRHQSEESFKRGSDSFLQEKIKEKLKPRSLQNRAQSLDLTFSLARITETGVSRRPDSPSISNPDEDLSRPTSATAPSFPSVYGPPGVGNMGPGSGLGGMTLRGIPQSAARSARIIDDESVEEVNRVISNLGL</sequence>
<dbReference type="SUPFAM" id="SSF54791">
    <property type="entry name" value="Eukaryotic type KH-domain (KH-domain type I)"/>
    <property type="match status" value="4"/>
</dbReference>
<keyword evidence="1" id="KW-0677">Repeat</keyword>
<dbReference type="EMBL" id="NBII01000002">
    <property type="protein sequence ID" value="PAV21815.1"/>
    <property type="molecule type" value="Genomic_DNA"/>
</dbReference>
<protein>
    <submittedName>
        <fullName evidence="5">Cytoplasmic</fullName>
    </submittedName>
</protein>
<dbReference type="Pfam" id="PF24563">
    <property type="entry name" value="KH_Mug60-KHD4"/>
    <property type="match status" value="1"/>
</dbReference>
<evidence type="ECO:0000256" key="1">
    <source>
        <dbReference type="ARBA" id="ARBA00022737"/>
    </source>
</evidence>
<evidence type="ECO:0000259" key="4">
    <source>
        <dbReference type="SMART" id="SM00322"/>
    </source>
</evidence>
<organism evidence="5 6">
    <name type="scientific">Pyrrhoderma noxium</name>
    <dbReference type="NCBI Taxonomy" id="2282107"/>
    <lineage>
        <taxon>Eukaryota</taxon>
        <taxon>Fungi</taxon>
        <taxon>Dikarya</taxon>
        <taxon>Basidiomycota</taxon>
        <taxon>Agaricomycotina</taxon>
        <taxon>Agaricomycetes</taxon>
        <taxon>Hymenochaetales</taxon>
        <taxon>Hymenochaetaceae</taxon>
        <taxon>Pyrrhoderma</taxon>
    </lineage>
</organism>
<dbReference type="STRING" id="2282107.A0A286UQQ9"/>
<dbReference type="GO" id="GO:0003729">
    <property type="term" value="F:mRNA binding"/>
    <property type="evidence" value="ECO:0007669"/>
    <property type="project" value="TreeGrafter"/>
</dbReference>